<gene>
    <name evidence="5" type="primary">folE</name>
    <name evidence="7" type="ORF">NFC73_19395</name>
</gene>
<dbReference type="EMBL" id="JANCLV010000021">
    <property type="protein sequence ID" value="MCP9001875.1"/>
    <property type="molecule type" value="Genomic_DNA"/>
</dbReference>
<keyword evidence="5" id="KW-0479">Metal-binding</keyword>
<evidence type="ECO:0000256" key="5">
    <source>
        <dbReference type="HAMAP-Rule" id="MF_00223"/>
    </source>
</evidence>
<keyword evidence="5" id="KW-0547">Nucleotide-binding</keyword>
<dbReference type="PANTHER" id="PTHR11109">
    <property type="entry name" value="GTP CYCLOHYDROLASE I"/>
    <property type="match status" value="1"/>
</dbReference>
<reference evidence="7 8" key="1">
    <citation type="submission" date="2022-06" db="EMBL/GenBank/DDBJ databases">
        <title>Pseudarthrobacter sp. strain RMG13 Genome sequencing and assembly.</title>
        <authorList>
            <person name="Kim I."/>
        </authorList>
    </citation>
    <scope>NUCLEOTIDE SEQUENCE [LARGE SCALE GENOMIC DNA]</scope>
    <source>
        <strain evidence="7 8">RMG13</strain>
    </source>
</reference>
<evidence type="ECO:0000256" key="2">
    <source>
        <dbReference type="ARBA" id="ARBA00005080"/>
    </source>
</evidence>
<dbReference type="InterPro" id="IPR001474">
    <property type="entry name" value="GTP_CycHdrlase_I"/>
</dbReference>
<evidence type="ECO:0000313" key="8">
    <source>
        <dbReference type="Proteomes" id="UP001524318"/>
    </source>
</evidence>
<dbReference type="EC" id="3.5.4.16" evidence="5"/>
<dbReference type="RefSeq" id="WP_254752935.1">
    <property type="nucleotide sequence ID" value="NZ_JANCLV010000021.1"/>
</dbReference>
<dbReference type="SUPFAM" id="SSF55620">
    <property type="entry name" value="Tetrahydrobiopterin biosynthesis enzymes-like"/>
    <property type="match status" value="1"/>
</dbReference>
<dbReference type="InterPro" id="IPR043133">
    <property type="entry name" value="GTP-CH-I_C/QueF"/>
</dbReference>
<comment type="subunit">
    <text evidence="5">Homopolymer.</text>
</comment>
<evidence type="ECO:0000259" key="6">
    <source>
        <dbReference type="Pfam" id="PF01227"/>
    </source>
</evidence>
<feature type="domain" description="GTP cyclohydrolase I" evidence="6">
    <location>
        <begin position="39"/>
        <end position="198"/>
    </location>
</feature>
<feature type="binding site" evidence="5">
    <location>
        <position position="104"/>
    </location>
    <ligand>
        <name>Zn(2+)</name>
        <dbReference type="ChEBI" id="CHEBI:29105"/>
    </ligand>
</feature>
<name>A0ABT1LTV8_9MICC</name>
<feature type="binding site" evidence="5">
    <location>
        <position position="107"/>
    </location>
    <ligand>
        <name>Zn(2+)</name>
        <dbReference type="ChEBI" id="CHEBI:29105"/>
    </ligand>
</feature>
<protein>
    <recommendedName>
        <fullName evidence="5">GTP cyclohydrolase 1</fullName>
        <ecNumber evidence="5">3.5.4.16</ecNumber>
    </recommendedName>
    <alternativeName>
        <fullName evidence="5">GTP cyclohydrolase I</fullName>
        <shortName evidence="5">GTP-CH-I</shortName>
    </alternativeName>
</protein>
<dbReference type="Proteomes" id="UP001524318">
    <property type="component" value="Unassembled WGS sequence"/>
</dbReference>
<dbReference type="NCBIfam" id="NF006826">
    <property type="entry name" value="PRK09347.1-3"/>
    <property type="match status" value="1"/>
</dbReference>
<dbReference type="Gene3D" id="3.30.1130.10">
    <property type="match status" value="1"/>
</dbReference>
<dbReference type="InterPro" id="IPR043134">
    <property type="entry name" value="GTP-CH-I_N"/>
</dbReference>
<keyword evidence="5" id="KW-0862">Zinc</keyword>
<dbReference type="InterPro" id="IPR020602">
    <property type="entry name" value="GTP_CycHdrlase_I_dom"/>
</dbReference>
<proteinExistence type="inferred from homology"/>
<feature type="binding site" evidence="5">
    <location>
        <position position="175"/>
    </location>
    <ligand>
        <name>Zn(2+)</name>
        <dbReference type="ChEBI" id="CHEBI:29105"/>
    </ligand>
</feature>
<evidence type="ECO:0000256" key="3">
    <source>
        <dbReference type="ARBA" id="ARBA00022563"/>
    </source>
</evidence>
<keyword evidence="4 5" id="KW-0378">Hydrolase</keyword>
<evidence type="ECO:0000256" key="1">
    <source>
        <dbReference type="ARBA" id="ARBA00001052"/>
    </source>
</evidence>
<evidence type="ECO:0000256" key="4">
    <source>
        <dbReference type="ARBA" id="ARBA00022801"/>
    </source>
</evidence>
<sequence length="210" mass="23191">MLSPQFQDRQRQYADPIDELARLDLEQEGRAGIDVEGARAAVAALLVALGRDMSDPHLAETPRRVAKAFEQMLTARPAAWTTFPNTDGYTDLVIVKSIPFHSLCQHHLLPFRGVAHIGYIPGDRLIGLSKLARGLELFARDLQVQERLTVQVADWLMETLDARGAGAVLEAEHMCMSLRGVEASGTLTMTSAFRGELSIPGPLQDRFFPK</sequence>
<comment type="similarity">
    <text evidence="5">Belongs to the GTP cyclohydrolase I family.</text>
</comment>
<keyword evidence="5" id="KW-0342">GTP-binding</keyword>
<accession>A0ABT1LTV8</accession>
<evidence type="ECO:0000313" key="7">
    <source>
        <dbReference type="EMBL" id="MCP9001875.1"/>
    </source>
</evidence>
<comment type="caution">
    <text evidence="7">The sequence shown here is derived from an EMBL/GenBank/DDBJ whole genome shotgun (WGS) entry which is preliminary data.</text>
</comment>
<keyword evidence="8" id="KW-1185">Reference proteome</keyword>
<dbReference type="Pfam" id="PF01227">
    <property type="entry name" value="GTP_cyclohydroI"/>
    <property type="match status" value="1"/>
</dbReference>
<organism evidence="7 8">
    <name type="scientific">Pseudarthrobacter humi</name>
    <dbReference type="NCBI Taxonomy" id="2952523"/>
    <lineage>
        <taxon>Bacteria</taxon>
        <taxon>Bacillati</taxon>
        <taxon>Actinomycetota</taxon>
        <taxon>Actinomycetes</taxon>
        <taxon>Micrococcales</taxon>
        <taxon>Micrococcaceae</taxon>
        <taxon>Pseudarthrobacter</taxon>
    </lineage>
</organism>
<keyword evidence="3 5" id="KW-0554">One-carbon metabolism</keyword>
<dbReference type="PANTHER" id="PTHR11109:SF7">
    <property type="entry name" value="GTP CYCLOHYDROLASE 1"/>
    <property type="match status" value="1"/>
</dbReference>
<dbReference type="NCBIfam" id="NF006825">
    <property type="entry name" value="PRK09347.1-2"/>
    <property type="match status" value="1"/>
</dbReference>
<comment type="pathway">
    <text evidence="2 5">Cofactor biosynthesis; 7,8-dihydroneopterin triphosphate biosynthesis; 7,8-dihydroneopterin triphosphate from GTP: step 1/1.</text>
</comment>
<comment type="catalytic activity">
    <reaction evidence="1 5">
        <text>GTP + H2O = 7,8-dihydroneopterin 3'-triphosphate + formate + H(+)</text>
        <dbReference type="Rhea" id="RHEA:17473"/>
        <dbReference type="ChEBI" id="CHEBI:15377"/>
        <dbReference type="ChEBI" id="CHEBI:15378"/>
        <dbReference type="ChEBI" id="CHEBI:15740"/>
        <dbReference type="ChEBI" id="CHEBI:37565"/>
        <dbReference type="ChEBI" id="CHEBI:58462"/>
        <dbReference type="EC" id="3.5.4.16"/>
    </reaction>
</comment>
<dbReference type="HAMAP" id="MF_00223">
    <property type="entry name" value="FolE"/>
    <property type="match status" value="1"/>
</dbReference>
<dbReference type="Gene3D" id="1.10.286.10">
    <property type="match status" value="1"/>
</dbReference>